<keyword evidence="1" id="KW-0092">Biotin</keyword>
<protein>
    <recommendedName>
        <fullName evidence="2">Lipoyl-binding domain-containing protein</fullName>
    </recommendedName>
</protein>
<dbReference type="EMBL" id="AP024488">
    <property type="protein sequence ID" value="BCS98040.1"/>
    <property type="molecule type" value="Genomic_DNA"/>
</dbReference>
<dbReference type="RefSeq" id="WP_236889446.1">
    <property type="nucleotide sequence ID" value="NZ_AP024488.1"/>
</dbReference>
<dbReference type="PROSITE" id="PS00188">
    <property type="entry name" value="BIOTIN"/>
    <property type="match status" value="1"/>
</dbReference>
<proteinExistence type="predicted"/>
<dbReference type="Gene3D" id="2.40.50.100">
    <property type="match status" value="1"/>
</dbReference>
<dbReference type="Proteomes" id="UP001320148">
    <property type="component" value="Chromosome"/>
</dbReference>
<dbReference type="PROSITE" id="PS50968">
    <property type="entry name" value="BIOTINYL_LIPOYL"/>
    <property type="match status" value="1"/>
</dbReference>
<gene>
    <name evidence="3" type="ORF">DSLASN_36720</name>
</gene>
<accession>A0ABN6F8C0</accession>
<dbReference type="PANTHER" id="PTHR45266">
    <property type="entry name" value="OXALOACETATE DECARBOXYLASE ALPHA CHAIN"/>
    <property type="match status" value="1"/>
</dbReference>
<organism evidence="3 4">
    <name type="scientific">Desulfoluna limicola</name>
    <dbReference type="NCBI Taxonomy" id="2810562"/>
    <lineage>
        <taxon>Bacteria</taxon>
        <taxon>Pseudomonadati</taxon>
        <taxon>Thermodesulfobacteriota</taxon>
        <taxon>Desulfobacteria</taxon>
        <taxon>Desulfobacterales</taxon>
        <taxon>Desulfolunaceae</taxon>
        <taxon>Desulfoluna</taxon>
    </lineage>
</organism>
<evidence type="ECO:0000256" key="1">
    <source>
        <dbReference type="ARBA" id="ARBA00023267"/>
    </source>
</evidence>
<dbReference type="InterPro" id="IPR050709">
    <property type="entry name" value="Biotin_Carboxyl_Carrier/Decarb"/>
</dbReference>
<evidence type="ECO:0000313" key="4">
    <source>
        <dbReference type="Proteomes" id="UP001320148"/>
    </source>
</evidence>
<evidence type="ECO:0000313" key="3">
    <source>
        <dbReference type="EMBL" id="BCS98040.1"/>
    </source>
</evidence>
<dbReference type="Pfam" id="PF00364">
    <property type="entry name" value="Biotin_lipoyl"/>
    <property type="match status" value="1"/>
</dbReference>
<dbReference type="InterPro" id="IPR011053">
    <property type="entry name" value="Single_hybrid_motif"/>
</dbReference>
<dbReference type="CDD" id="cd06850">
    <property type="entry name" value="biotinyl_domain"/>
    <property type="match status" value="1"/>
</dbReference>
<dbReference type="InterPro" id="IPR000089">
    <property type="entry name" value="Biotin_lipoyl"/>
</dbReference>
<sequence>MEYRCNTGETETTLICAIHKDGFTTTIDETAYTVSATPVNEKQLHLFINGKSLLAHVEEIEGGKRVTIGGVPVEVLDADRIPDTISTQDDIPGDVTPPMPSMVVAVLVSSGDLVDKGTPLVTVSAMKMETTLTAPFDAKVTAINTTPGDQVMPGEILVALEPMEPDEEKTGTDG</sequence>
<evidence type="ECO:0000259" key="2">
    <source>
        <dbReference type="PROSITE" id="PS50968"/>
    </source>
</evidence>
<dbReference type="InterPro" id="IPR001882">
    <property type="entry name" value="Biotin_BS"/>
</dbReference>
<name>A0ABN6F8C0_9BACT</name>
<reference evidence="3 4" key="1">
    <citation type="submission" date="2021-02" db="EMBL/GenBank/DDBJ databases">
        <title>Complete genome of Desulfoluna sp. strain ASN36.</title>
        <authorList>
            <person name="Takahashi A."/>
            <person name="Kojima H."/>
            <person name="Fukui M."/>
        </authorList>
    </citation>
    <scope>NUCLEOTIDE SEQUENCE [LARGE SCALE GENOMIC DNA]</scope>
    <source>
        <strain evidence="3 4">ASN36</strain>
    </source>
</reference>
<dbReference type="PANTHER" id="PTHR45266:SF3">
    <property type="entry name" value="OXALOACETATE DECARBOXYLASE ALPHA CHAIN"/>
    <property type="match status" value="1"/>
</dbReference>
<dbReference type="SUPFAM" id="SSF51230">
    <property type="entry name" value="Single hybrid motif"/>
    <property type="match status" value="1"/>
</dbReference>
<keyword evidence="4" id="KW-1185">Reference proteome</keyword>
<feature type="domain" description="Lipoyl-binding" evidence="2">
    <location>
        <begin position="86"/>
        <end position="161"/>
    </location>
</feature>